<sequence>MVACLVQITQPNFLERNHFLSLRSFCIPRTARHMLLKRSQSVSKPIILKKP</sequence>
<proteinExistence type="predicted"/>
<organism evidence="1">
    <name type="scientific">Vibrio sp. ZF_53</name>
    <dbReference type="NCBI Taxonomy" id="1652838"/>
    <lineage>
        <taxon>Bacteria</taxon>
        <taxon>Pseudomonadati</taxon>
        <taxon>Pseudomonadota</taxon>
        <taxon>Gammaproteobacteria</taxon>
        <taxon>Vibrionales</taxon>
        <taxon>Vibrionaceae</taxon>
        <taxon>Vibrio</taxon>
    </lineage>
</organism>
<dbReference type="AlphaFoldDB" id="A0A0H3ZKN9"/>
<reference evidence="1" key="1">
    <citation type="journal article" date="2015" name="MBio">
        <title>Eco-Evolutionary Dynamics of Episomes among Ecologically Cohesive Bacterial Populations.</title>
        <authorList>
            <person name="Xue H."/>
            <person name="Cordero O.X."/>
            <person name="Camas F.M."/>
            <person name="Trimble W."/>
            <person name="Meyer F."/>
            <person name="Guglielmini J."/>
            <person name="Rocha E.P."/>
            <person name="Polz M.F."/>
        </authorList>
    </citation>
    <scope>NUCLEOTIDE SEQUENCE</scope>
    <source>
        <strain evidence="1">ZF_53</strain>
    </source>
</reference>
<name>A0A0H3ZKN9_9VIBR</name>
<accession>A0A0H3ZKN9</accession>
<dbReference type="EMBL" id="KP795498">
    <property type="protein sequence ID" value="AKN36545.1"/>
    <property type="molecule type" value="Genomic_DNA"/>
</dbReference>
<evidence type="ECO:0000313" key="1">
    <source>
        <dbReference type="EMBL" id="AKN36545.1"/>
    </source>
</evidence>
<protein>
    <submittedName>
        <fullName evidence="1">Uncharacterized protein</fullName>
    </submittedName>
</protein>